<reference evidence="2 3" key="1">
    <citation type="submission" date="2019-07" db="EMBL/GenBank/DDBJ databases">
        <title>Whole genome shotgun sequence of Staphylococcus cohnii subsp. urealyticus NBRC 109766.</title>
        <authorList>
            <person name="Hosoyama A."/>
            <person name="Uohara A."/>
            <person name="Ohji S."/>
            <person name="Ichikawa N."/>
        </authorList>
    </citation>
    <scope>NUCLEOTIDE SEQUENCE [LARGE SCALE GENOMIC DNA]</scope>
    <source>
        <strain evidence="2 3">NBRC 109766</strain>
    </source>
</reference>
<evidence type="ECO:0000313" key="2">
    <source>
        <dbReference type="EMBL" id="GEQ01769.1"/>
    </source>
</evidence>
<keyword evidence="3" id="KW-1185">Reference proteome</keyword>
<dbReference type="InterPro" id="IPR009793">
    <property type="entry name" value="DUF1361"/>
</dbReference>
<evidence type="ECO:0000256" key="1">
    <source>
        <dbReference type="SAM" id="Phobius"/>
    </source>
</evidence>
<organism evidence="2 3">
    <name type="scientific">Staphylococcus ureilyticus</name>
    <name type="common">Staphylococcus cohnii subsp. urealyticus</name>
    <dbReference type="NCBI Taxonomy" id="94138"/>
    <lineage>
        <taxon>Bacteria</taxon>
        <taxon>Bacillati</taxon>
        <taxon>Bacillota</taxon>
        <taxon>Bacilli</taxon>
        <taxon>Bacillales</taxon>
        <taxon>Staphylococcaceae</taxon>
        <taxon>Staphylococcus</taxon>
        <taxon>Staphylococcus cohnii species complex</taxon>
    </lineage>
</organism>
<gene>
    <name evidence="2" type="ORF">SCO02_02100</name>
</gene>
<feature type="transmembrane region" description="Helical" evidence="1">
    <location>
        <begin position="76"/>
        <end position="96"/>
    </location>
</feature>
<proteinExistence type="predicted"/>
<evidence type="ECO:0008006" key="4">
    <source>
        <dbReference type="Google" id="ProtNLM"/>
    </source>
</evidence>
<feature type="transmembrane region" description="Helical" evidence="1">
    <location>
        <begin position="108"/>
        <end position="137"/>
    </location>
</feature>
<dbReference type="Proteomes" id="UP000321839">
    <property type="component" value="Unassembled WGS sequence"/>
</dbReference>
<feature type="transmembrane region" description="Helical" evidence="1">
    <location>
        <begin position="45"/>
        <end position="64"/>
    </location>
</feature>
<feature type="transmembrane region" description="Helical" evidence="1">
    <location>
        <begin position="149"/>
        <end position="168"/>
    </location>
</feature>
<dbReference type="Pfam" id="PF07099">
    <property type="entry name" value="DUF1361"/>
    <property type="match status" value="1"/>
</dbReference>
<keyword evidence="1" id="KW-0472">Membrane</keyword>
<protein>
    <recommendedName>
        <fullName evidence="4">DUF1361 domain-containing protein</fullName>
    </recommendedName>
</protein>
<keyword evidence="1" id="KW-1133">Transmembrane helix</keyword>
<accession>A0AB34AH96</accession>
<feature type="transmembrane region" description="Helical" evidence="1">
    <location>
        <begin position="198"/>
        <end position="216"/>
    </location>
</feature>
<comment type="caution">
    <text evidence="2">The sequence shown here is derived from an EMBL/GenBank/DDBJ whole genome shotgun (WGS) entry which is preliminary data.</text>
</comment>
<keyword evidence="1" id="KW-0812">Transmembrane</keyword>
<name>A0AB34AH96_STAUR</name>
<evidence type="ECO:0000313" key="3">
    <source>
        <dbReference type="Proteomes" id="UP000321839"/>
    </source>
</evidence>
<sequence>MNMCVYHIYKSIRKVGVSIAPRYIARTIFLILMIISIFFNQFYQFMTLNLFLAYIPFELCLLLNLFKPKYKYEWPLFIVFVLIFLCMVPNTLYMVTDLIHLNQFTFNFYQGLIIVEWMYFTFLVAGVLLALYLLILMFVEMENFTTHRWLNRSIILIMMFLNGLGIYIGRFLRLHSVYIINEPLRIYREVINHLDFDAFLFVILLVLLQVLIYTFAKGVQHTK</sequence>
<dbReference type="AlphaFoldDB" id="A0AB34AH96"/>
<feature type="transmembrane region" description="Helical" evidence="1">
    <location>
        <begin position="20"/>
        <end position="39"/>
    </location>
</feature>
<dbReference type="EMBL" id="BKAW01000003">
    <property type="protein sequence ID" value="GEQ01769.1"/>
    <property type="molecule type" value="Genomic_DNA"/>
</dbReference>